<organism evidence="1 2">
    <name type="scientific">Rhodothalassium salexigens DSM 2132</name>
    <dbReference type="NCBI Taxonomy" id="1188247"/>
    <lineage>
        <taxon>Bacteria</taxon>
        <taxon>Pseudomonadati</taxon>
        <taxon>Pseudomonadota</taxon>
        <taxon>Alphaproteobacteria</taxon>
        <taxon>Rhodothalassiales</taxon>
        <taxon>Rhodothalassiaceae</taxon>
        <taxon>Rhodothalassium</taxon>
    </lineage>
</organism>
<reference evidence="1 2" key="1">
    <citation type="submission" date="2019-03" db="EMBL/GenBank/DDBJ databases">
        <title>Genomic Encyclopedia of Type Strains, Phase IV (KMG-IV): sequencing the most valuable type-strain genomes for metagenomic binning, comparative biology and taxonomic classification.</title>
        <authorList>
            <person name="Goeker M."/>
        </authorList>
    </citation>
    <scope>NUCLEOTIDE SEQUENCE [LARGE SCALE GENOMIC DNA]</scope>
    <source>
        <strain evidence="1 2">DSM 2132</strain>
    </source>
</reference>
<accession>A0A4R2PCY8</accession>
<name>A0A4R2PCY8_RHOSA</name>
<dbReference type="SUPFAM" id="SSF53146">
    <property type="entry name" value="Nitrogenase accessory factor-like"/>
    <property type="match status" value="1"/>
</dbReference>
<protein>
    <submittedName>
        <fullName evidence="1">Dinitrogenase iron-molybdenum cofactor</fullName>
    </submittedName>
</protein>
<dbReference type="EMBL" id="SLXO01000008">
    <property type="protein sequence ID" value="TCP32947.1"/>
    <property type="molecule type" value="Genomic_DNA"/>
</dbReference>
<dbReference type="Proteomes" id="UP000295399">
    <property type="component" value="Unassembled WGS sequence"/>
</dbReference>
<keyword evidence="2" id="KW-1185">Reference proteome</keyword>
<dbReference type="AlphaFoldDB" id="A0A4R2PCY8"/>
<comment type="caution">
    <text evidence="1">The sequence shown here is derived from an EMBL/GenBank/DDBJ whole genome shotgun (WGS) entry which is preliminary data.</text>
</comment>
<gene>
    <name evidence="1" type="ORF">EV659_10846</name>
</gene>
<evidence type="ECO:0000313" key="1">
    <source>
        <dbReference type="EMBL" id="TCP32947.1"/>
    </source>
</evidence>
<dbReference type="RefSeq" id="WP_132708882.1">
    <property type="nucleotide sequence ID" value="NZ_JACIGF010000008.1"/>
</dbReference>
<dbReference type="Gene3D" id="3.30.420.130">
    <property type="entry name" value="Dinitrogenase iron-molybdenum cofactor biosynthesis domain"/>
    <property type="match status" value="1"/>
</dbReference>
<evidence type="ECO:0000313" key="2">
    <source>
        <dbReference type="Proteomes" id="UP000295399"/>
    </source>
</evidence>
<sequence length="139" mass="14529">MKVAVTSQNFRTVTGHAGKTRRFLMFEVGEDGALAPLDRIDLPKEMALGAIKDQEAAPHPIDAADVVLSGSFGAGFARRMARRGITVSLSSETDPEAAVRAYLAHGPVLPADARDPAAPGHGHDHDHDHGGCNCGCGGH</sequence>
<dbReference type="InParanoid" id="A0A4R2PCY8"/>
<dbReference type="OrthoDB" id="9797941at2"/>
<proteinExistence type="predicted"/>
<dbReference type="InterPro" id="IPR036105">
    <property type="entry name" value="DiNase_FeMo-co_biosyn_sf"/>
</dbReference>